<dbReference type="SUPFAM" id="SSF46785">
    <property type="entry name" value="Winged helix' DNA-binding domain"/>
    <property type="match status" value="1"/>
</dbReference>
<feature type="compositionally biased region" description="Low complexity" evidence="1">
    <location>
        <begin position="1"/>
        <end position="10"/>
    </location>
</feature>
<dbReference type="AlphaFoldDB" id="A0A964UY07"/>
<sequence length="178" mass="20014">MTTTETTETTETAEHDRDQAFSYSHDDDGLLDQPIGYWSWAANKAVIDYIRAGLQEVELTQPQWWVLNQVRDGNRRRDEVFTLLRNYLDVGEALNGAIDDLIGRGLVATENAPEGGDGEGEALLSLTESGAERLDRATERQLKSLARIREGVSDADFLTTMKVLQRMIHNTDGKAWHH</sequence>
<feature type="compositionally biased region" description="Basic and acidic residues" evidence="1">
    <location>
        <begin position="12"/>
        <end position="21"/>
    </location>
</feature>
<dbReference type="RefSeq" id="WP_161704873.1">
    <property type="nucleotide sequence ID" value="NZ_JAAAHS010000463.1"/>
</dbReference>
<dbReference type="GO" id="GO:0003677">
    <property type="term" value="F:DNA binding"/>
    <property type="evidence" value="ECO:0007669"/>
    <property type="project" value="UniProtKB-KW"/>
</dbReference>
<dbReference type="Proteomes" id="UP000598297">
    <property type="component" value="Unassembled WGS sequence"/>
</dbReference>
<keyword evidence="2" id="KW-0238">DNA-binding</keyword>
<dbReference type="InterPro" id="IPR036390">
    <property type="entry name" value="WH_DNA-bd_sf"/>
</dbReference>
<gene>
    <name evidence="2" type="ORF">GUY60_33770</name>
</gene>
<proteinExistence type="predicted"/>
<keyword evidence="3" id="KW-1185">Reference proteome</keyword>
<accession>A0A964UY07</accession>
<evidence type="ECO:0000313" key="3">
    <source>
        <dbReference type="Proteomes" id="UP000598297"/>
    </source>
</evidence>
<evidence type="ECO:0000256" key="1">
    <source>
        <dbReference type="SAM" id="MobiDB-lite"/>
    </source>
</evidence>
<dbReference type="EMBL" id="JAAAHS010000463">
    <property type="protein sequence ID" value="NBE56315.1"/>
    <property type="molecule type" value="Genomic_DNA"/>
</dbReference>
<protein>
    <submittedName>
        <fullName evidence="2">Winged helix DNA-binding protein</fullName>
    </submittedName>
</protein>
<dbReference type="InterPro" id="IPR036388">
    <property type="entry name" value="WH-like_DNA-bd_sf"/>
</dbReference>
<name>A0A964UY07_9ACTN</name>
<comment type="caution">
    <text evidence="2">The sequence shown here is derived from an EMBL/GenBank/DDBJ whole genome shotgun (WGS) entry which is preliminary data.</text>
</comment>
<reference evidence="2" key="1">
    <citation type="submission" date="2020-01" db="EMBL/GenBank/DDBJ databases">
        <title>Whole-genome analyses of novel actinobacteria.</title>
        <authorList>
            <person name="Sahin N."/>
        </authorList>
    </citation>
    <scope>NUCLEOTIDE SEQUENCE</scope>
    <source>
        <strain evidence="2">YC537</strain>
    </source>
</reference>
<organism evidence="2 3">
    <name type="scientific">Streptomyces boluensis</name>
    <dbReference type="NCBI Taxonomy" id="1775135"/>
    <lineage>
        <taxon>Bacteria</taxon>
        <taxon>Bacillati</taxon>
        <taxon>Actinomycetota</taxon>
        <taxon>Actinomycetes</taxon>
        <taxon>Kitasatosporales</taxon>
        <taxon>Streptomycetaceae</taxon>
        <taxon>Streptomyces</taxon>
    </lineage>
</organism>
<feature type="region of interest" description="Disordered" evidence="1">
    <location>
        <begin position="1"/>
        <end position="21"/>
    </location>
</feature>
<evidence type="ECO:0000313" key="2">
    <source>
        <dbReference type="EMBL" id="NBE56315.1"/>
    </source>
</evidence>
<dbReference type="OrthoDB" id="4550567at2"/>
<dbReference type="Gene3D" id="1.10.10.10">
    <property type="entry name" value="Winged helix-like DNA-binding domain superfamily/Winged helix DNA-binding domain"/>
    <property type="match status" value="1"/>
</dbReference>